<keyword evidence="1 5" id="KW-0560">Oxidoreductase</keyword>
<dbReference type="Proteomes" id="UP000255389">
    <property type="component" value="Unassembled WGS sequence"/>
</dbReference>
<dbReference type="Gene3D" id="3.60.130.10">
    <property type="entry name" value="Clavaminate synthase-like"/>
    <property type="match status" value="1"/>
</dbReference>
<keyword evidence="2" id="KW-0408">Iron</keyword>
<feature type="region of interest" description="Disordered" evidence="3">
    <location>
        <begin position="206"/>
        <end position="232"/>
    </location>
</feature>
<accession>A0A378UUP2</accession>
<feature type="region of interest" description="Disordered" evidence="3">
    <location>
        <begin position="84"/>
        <end position="109"/>
    </location>
</feature>
<evidence type="ECO:0000256" key="3">
    <source>
        <dbReference type="SAM" id="MobiDB-lite"/>
    </source>
</evidence>
<dbReference type="AlphaFoldDB" id="A0A378UUP2"/>
<evidence type="ECO:0000256" key="2">
    <source>
        <dbReference type="ARBA" id="ARBA00023004"/>
    </source>
</evidence>
<dbReference type="InterPro" id="IPR042098">
    <property type="entry name" value="TauD-like_sf"/>
</dbReference>
<organism evidence="5 6">
    <name type="scientific">Mycolicibacterium fortuitum</name>
    <name type="common">Mycobacterium fortuitum</name>
    <dbReference type="NCBI Taxonomy" id="1766"/>
    <lineage>
        <taxon>Bacteria</taxon>
        <taxon>Bacillati</taxon>
        <taxon>Actinomycetota</taxon>
        <taxon>Actinomycetes</taxon>
        <taxon>Mycobacteriales</taxon>
        <taxon>Mycobacteriaceae</taxon>
        <taxon>Mycolicibacterium</taxon>
    </lineage>
</organism>
<evidence type="ECO:0000313" key="5">
    <source>
        <dbReference type="EMBL" id="STZ88594.1"/>
    </source>
</evidence>
<dbReference type="EMBL" id="UGQY01000003">
    <property type="protein sequence ID" value="STZ88594.1"/>
    <property type="molecule type" value="Genomic_DNA"/>
</dbReference>
<feature type="compositionally biased region" description="Low complexity" evidence="3">
    <location>
        <begin position="95"/>
        <end position="109"/>
    </location>
</feature>
<proteinExistence type="predicted"/>
<feature type="domain" description="TauD/TfdA-like" evidence="4">
    <location>
        <begin position="143"/>
        <end position="206"/>
    </location>
</feature>
<reference evidence="5 6" key="1">
    <citation type="submission" date="2018-06" db="EMBL/GenBank/DDBJ databases">
        <authorList>
            <consortium name="Pathogen Informatics"/>
            <person name="Doyle S."/>
        </authorList>
    </citation>
    <scope>NUCLEOTIDE SEQUENCE [LARGE SCALE GENOMIC DNA]</scope>
    <source>
        <strain evidence="5 6">NCTC1542</strain>
    </source>
</reference>
<gene>
    <name evidence="5" type="ORF">NCTC1542_03378</name>
</gene>
<evidence type="ECO:0000256" key="1">
    <source>
        <dbReference type="ARBA" id="ARBA00023002"/>
    </source>
</evidence>
<dbReference type="Pfam" id="PF02668">
    <property type="entry name" value="TauD"/>
    <property type="match status" value="1"/>
</dbReference>
<dbReference type="InterPro" id="IPR003819">
    <property type="entry name" value="TauD/TfdA-like"/>
</dbReference>
<evidence type="ECO:0000313" key="6">
    <source>
        <dbReference type="Proteomes" id="UP000255389"/>
    </source>
</evidence>
<dbReference type="SUPFAM" id="SSF51197">
    <property type="entry name" value="Clavaminate synthase-like"/>
    <property type="match status" value="1"/>
</dbReference>
<name>A0A378UUP2_MYCFO</name>
<sequence>MILGTVFGVHDDVRGSDAEIFDDAELDEYLDDDAGLEDLDSNGQVISIRRADGEEILTIVAQDDEWNVDLQPGGSVQSAFLGSRRDTRCGSTPWTGRSSATTTAPTSSGSTDLRLLALAVSATVVLRPPVADGDEVSSLRVVKLGAHIGARIDGIDLSGALDAATVSAVNDALLEHKVIFFRGQHHLDDDGQLAFARLLGTPTERIRPSPHAATGSCRSTRGMTRRTAGTPM</sequence>
<dbReference type="GO" id="GO:0000908">
    <property type="term" value="F:taurine dioxygenase activity"/>
    <property type="evidence" value="ECO:0007669"/>
    <property type="project" value="UniProtKB-EC"/>
</dbReference>
<keyword evidence="5" id="KW-0223">Dioxygenase</keyword>
<evidence type="ECO:0000259" key="4">
    <source>
        <dbReference type="Pfam" id="PF02668"/>
    </source>
</evidence>
<dbReference type="EC" id="1.14.11.17" evidence="5"/>
<protein>
    <submittedName>
        <fullName evidence="5">Taurine dioxygenase</fullName>
        <ecNumber evidence="5">1.14.11.17</ecNumber>
    </submittedName>
</protein>